<evidence type="ECO:0000256" key="12">
    <source>
        <dbReference type="SAM" id="Phobius"/>
    </source>
</evidence>
<dbReference type="InterPro" id="IPR001757">
    <property type="entry name" value="P_typ_ATPase"/>
</dbReference>
<comment type="similarity">
    <text evidence="2">Belongs to the cation transport ATPase (P-type) (TC 3.A.3) family. Type V subfamily.</text>
</comment>
<dbReference type="GO" id="GO:0016020">
    <property type="term" value="C:membrane"/>
    <property type="evidence" value="ECO:0007669"/>
    <property type="project" value="UniProtKB-SubCell"/>
</dbReference>
<feature type="transmembrane region" description="Helical" evidence="12">
    <location>
        <begin position="190"/>
        <end position="218"/>
    </location>
</feature>
<dbReference type="GO" id="GO:0005524">
    <property type="term" value="F:ATP binding"/>
    <property type="evidence" value="ECO:0007669"/>
    <property type="project" value="UniProtKB-KW"/>
</dbReference>
<dbReference type="SFLD" id="SFLDF00027">
    <property type="entry name" value="p-type_atpase"/>
    <property type="match status" value="1"/>
</dbReference>
<dbReference type="OrthoDB" id="48943at2759"/>
<comment type="caution">
    <text evidence="14">The sequence shown here is derived from an EMBL/GenBank/DDBJ whole genome shotgun (WGS) entry which is preliminary data.</text>
</comment>
<dbReference type="InterPro" id="IPR044492">
    <property type="entry name" value="P_typ_ATPase_HD_dom"/>
</dbReference>
<evidence type="ECO:0000256" key="3">
    <source>
        <dbReference type="ARBA" id="ARBA00022692"/>
    </source>
</evidence>
<dbReference type="GO" id="GO:0140358">
    <property type="term" value="F:P-type transmembrane transporter activity"/>
    <property type="evidence" value="ECO:0007669"/>
    <property type="project" value="InterPro"/>
</dbReference>
<keyword evidence="5" id="KW-0547">Nucleotide-binding</keyword>
<dbReference type="PANTHER" id="PTHR45630:SF11">
    <property type="entry name" value="CATION-TRANSPORTING P-TYPE ATPASE N-TERMINAL DOMAIN-CONTAINING PROTEIN"/>
    <property type="match status" value="1"/>
</dbReference>
<organism evidence="14 15">
    <name type="scientific">Apophysomyces ossiformis</name>
    <dbReference type="NCBI Taxonomy" id="679940"/>
    <lineage>
        <taxon>Eukaryota</taxon>
        <taxon>Fungi</taxon>
        <taxon>Fungi incertae sedis</taxon>
        <taxon>Mucoromycota</taxon>
        <taxon>Mucoromycotina</taxon>
        <taxon>Mucoromycetes</taxon>
        <taxon>Mucorales</taxon>
        <taxon>Mucorineae</taxon>
        <taxon>Mucoraceae</taxon>
        <taxon>Apophysomyces</taxon>
    </lineage>
</organism>
<evidence type="ECO:0000256" key="10">
    <source>
        <dbReference type="ARBA" id="ARBA00023136"/>
    </source>
</evidence>
<feature type="transmembrane region" description="Helical" evidence="12">
    <location>
        <begin position="238"/>
        <end position="256"/>
    </location>
</feature>
<keyword evidence="8" id="KW-1278">Translocase</keyword>
<dbReference type="NCBIfam" id="TIGR01494">
    <property type="entry name" value="ATPase_P-type"/>
    <property type="match status" value="1"/>
</dbReference>
<name>A0A8H7ERW1_9FUNG</name>
<feature type="transmembrane region" description="Helical" evidence="12">
    <location>
        <begin position="603"/>
        <end position="625"/>
    </location>
</feature>
<accession>A0A8H7ERW1</accession>
<dbReference type="Gene3D" id="3.40.50.1000">
    <property type="entry name" value="HAD superfamily/HAD-like"/>
    <property type="match status" value="1"/>
</dbReference>
<evidence type="ECO:0000313" key="14">
    <source>
        <dbReference type="EMBL" id="KAF7723970.1"/>
    </source>
</evidence>
<gene>
    <name evidence="14" type="ORF">EC973_001486</name>
</gene>
<dbReference type="SUPFAM" id="SSF81660">
    <property type="entry name" value="Metal cation-transporting ATPase, ATP-binding domain N"/>
    <property type="match status" value="1"/>
</dbReference>
<proteinExistence type="inferred from homology"/>
<evidence type="ECO:0000256" key="9">
    <source>
        <dbReference type="ARBA" id="ARBA00022989"/>
    </source>
</evidence>
<keyword evidence="6" id="KW-0067">ATP-binding</keyword>
<reference evidence="14" key="1">
    <citation type="submission" date="2020-01" db="EMBL/GenBank/DDBJ databases">
        <title>Genome Sequencing of Three Apophysomyces-Like Fungal Strains Confirms a Novel Fungal Genus in the Mucoromycota with divergent Burkholderia-like Endosymbiotic Bacteria.</title>
        <authorList>
            <person name="Stajich J.E."/>
            <person name="Macias A.M."/>
            <person name="Carter-House D."/>
            <person name="Lovett B."/>
            <person name="Kasson L.R."/>
            <person name="Berry K."/>
            <person name="Grigoriev I."/>
            <person name="Chang Y."/>
            <person name="Spatafora J."/>
            <person name="Kasson M.T."/>
        </authorList>
    </citation>
    <scope>NUCLEOTIDE SEQUENCE</scope>
    <source>
        <strain evidence="14">NRRL A-21654</strain>
    </source>
</reference>
<evidence type="ECO:0000259" key="13">
    <source>
        <dbReference type="Pfam" id="PF00122"/>
    </source>
</evidence>
<dbReference type="Gene3D" id="3.40.1110.10">
    <property type="entry name" value="Calcium-transporting ATPase, cytoplasmic domain N"/>
    <property type="match status" value="1"/>
</dbReference>
<feature type="region of interest" description="Disordered" evidence="11">
    <location>
        <begin position="142"/>
        <end position="173"/>
    </location>
</feature>
<dbReference type="InterPro" id="IPR023298">
    <property type="entry name" value="ATPase_P-typ_TM_dom_sf"/>
</dbReference>
<dbReference type="SFLD" id="SFLDG00002">
    <property type="entry name" value="C1.7:_P-type_atpase_like"/>
    <property type="match status" value="1"/>
</dbReference>
<dbReference type="InterPro" id="IPR018303">
    <property type="entry name" value="ATPase_P-typ_P_site"/>
</dbReference>
<keyword evidence="9 12" id="KW-1133">Transmembrane helix</keyword>
<evidence type="ECO:0000256" key="6">
    <source>
        <dbReference type="ARBA" id="ARBA00022840"/>
    </source>
</evidence>
<feature type="transmembrane region" description="Helical" evidence="12">
    <location>
        <begin position="1211"/>
        <end position="1230"/>
    </location>
</feature>
<feature type="compositionally biased region" description="Basic and acidic residues" evidence="11">
    <location>
        <begin position="144"/>
        <end position="163"/>
    </location>
</feature>
<evidence type="ECO:0000256" key="2">
    <source>
        <dbReference type="ARBA" id="ARBA00006000"/>
    </source>
</evidence>
<dbReference type="InterPro" id="IPR036412">
    <property type="entry name" value="HAD-like_sf"/>
</dbReference>
<evidence type="ECO:0000256" key="4">
    <source>
        <dbReference type="ARBA" id="ARBA00022723"/>
    </source>
</evidence>
<dbReference type="Proteomes" id="UP000605846">
    <property type="component" value="Unassembled WGS sequence"/>
</dbReference>
<dbReference type="GO" id="GO:0016887">
    <property type="term" value="F:ATP hydrolysis activity"/>
    <property type="evidence" value="ECO:0007669"/>
    <property type="project" value="InterPro"/>
</dbReference>
<evidence type="ECO:0000256" key="1">
    <source>
        <dbReference type="ARBA" id="ARBA00004141"/>
    </source>
</evidence>
<dbReference type="PANTHER" id="PTHR45630">
    <property type="entry name" value="CATION-TRANSPORTING ATPASE-RELATED"/>
    <property type="match status" value="1"/>
</dbReference>
<evidence type="ECO:0000313" key="15">
    <source>
        <dbReference type="Proteomes" id="UP000605846"/>
    </source>
</evidence>
<evidence type="ECO:0000256" key="5">
    <source>
        <dbReference type="ARBA" id="ARBA00022741"/>
    </source>
</evidence>
<dbReference type="InterPro" id="IPR008250">
    <property type="entry name" value="ATPase_P-typ_transduc_dom_A_sf"/>
</dbReference>
<feature type="transmembrane region" description="Helical" evidence="12">
    <location>
        <begin position="1125"/>
        <end position="1150"/>
    </location>
</feature>
<protein>
    <recommendedName>
        <fullName evidence="13">P-type ATPase A domain-containing protein</fullName>
    </recommendedName>
</protein>
<dbReference type="InterPro" id="IPR006544">
    <property type="entry name" value="P-type_TPase_V"/>
</dbReference>
<comment type="subcellular location">
    <subcellularLocation>
        <location evidence="1">Membrane</location>
        <topology evidence="1">Multi-pass membrane protein</topology>
    </subcellularLocation>
</comment>
<feature type="transmembrane region" description="Helical" evidence="12">
    <location>
        <begin position="1281"/>
        <end position="1304"/>
    </location>
</feature>
<keyword evidence="3 12" id="KW-0812">Transmembrane</keyword>
<dbReference type="SUPFAM" id="SSF81653">
    <property type="entry name" value="Calcium ATPase, transduction domain A"/>
    <property type="match status" value="1"/>
</dbReference>
<feature type="transmembrane region" description="Helical" evidence="12">
    <location>
        <begin position="1181"/>
        <end position="1199"/>
    </location>
</feature>
<keyword evidence="4" id="KW-0479">Metal-binding</keyword>
<keyword evidence="7" id="KW-0460">Magnesium</keyword>
<dbReference type="Gene3D" id="2.70.150.10">
    <property type="entry name" value="Calcium-transporting ATPase, cytoplasmic transduction domain A"/>
    <property type="match status" value="1"/>
</dbReference>
<dbReference type="InterPro" id="IPR059000">
    <property type="entry name" value="ATPase_P-type_domA"/>
</dbReference>
<dbReference type="SUPFAM" id="SSF56784">
    <property type="entry name" value="HAD-like"/>
    <property type="match status" value="1"/>
</dbReference>
<dbReference type="PRINTS" id="PR00119">
    <property type="entry name" value="CATATPASE"/>
</dbReference>
<dbReference type="Pfam" id="PF00122">
    <property type="entry name" value="E1-E2_ATPase"/>
    <property type="match status" value="1"/>
</dbReference>
<dbReference type="SUPFAM" id="SSF81665">
    <property type="entry name" value="Calcium ATPase, transmembrane domain M"/>
    <property type="match status" value="1"/>
</dbReference>
<feature type="transmembrane region" description="Helical" evidence="12">
    <location>
        <begin position="401"/>
        <end position="422"/>
    </location>
</feature>
<dbReference type="SFLD" id="SFLDS00003">
    <property type="entry name" value="Haloacid_Dehalogenase"/>
    <property type="match status" value="1"/>
</dbReference>
<feature type="transmembrane region" description="Helical" evidence="12">
    <location>
        <begin position="1063"/>
        <end position="1082"/>
    </location>
</feature>
<feature type="transmembrane region" description="Helical" evidence="12">
    <location>
        <begin position="376"/>
        <end position="395"/>
    </location>
</feature>
<feature type="transmembrane region" description="Helical" evidence="12">
    <location>
        <begin position="97"/>
        <end position="118"/>
    </location>
</feature>
<feature type="transmembrane region" description="Helical" evidence="12">
    <location>
        <begin position="576"/>
        <end position="597"/>
    </location>
</feature>
<keyword evidence="15" id="KW-1185">Reference proteome</keyword>
<dbReference type="PROSITE" id="PS00154">
    <property type="entry name" value="ATPASE_E1_E2"/>
    <property type="match status" value="1"/>
</dbReference>
<keyword evidence="10 12" id="KW-0472">Membrane</keyword>
<feature type="domain" description="P-type ATPase A" evidence="13">
    <location>
        <begin position="437"/>
        <end position="558"/>
    </location>
</feature>
<dbReference type="GO" id="GO:0019829">
    <property type="term" value="F:ATPase-coupled monoatomic cation transmembrane transporter activity"/>
    <property type="evidence" value="ECO:0007669"/>
    <property type="project" value="TreeGrafter"/>
</dbReference>
<feature type="transmembrane region" description="Helical" evidence="12">
    <location>
        <begin position="1088"/>
        <end position="1105"/>
    </location>
</feature>
<evidence type="ECO:0000256" key="8">
    <source>
        <dbReference type="ARBA" id="ARBA00022967"/>
    </source>
</evidence>
<dbReference type="InterPro" id="IPR023214">
    <property type="entry name" value="HAD_sf"/>
</dbReference>
<dbReference type="GO" id="GO:0046872">
    <property type="term" value="F:metal ion binding"/>
    <property type="evidence" value="ECO:0007669"/>
    <property type="project" value="UniProtKB-KW"/>
</dbReference>
<sequence length="1325" mass="149584">MFCGDGTCQPTCENIANACTCNEPTAPTNYVPCAAGQLVNITHFDPRKADQQTQQICAASAQLNPSNIGVWGSFNTSSLWAQCPPAPEAVFTFREPMWIAVWTLLSFEAALMALWYLYKTARESRFHRAVASSKLVDAKVSMAGREEKEEKEDLKQTTKKDNLSESDGTSDTGTIKESEKLRFRGFKNDYFGLFAFGSIIITTLLFLVFLGCLVSDYYGTLSGTPLSVFLSSDTSSKTFTAVWHIAAAWFCLVMFCRKRIRNYFRIESYAHKCPFVQVERKQEEIVFLDDGSRWLARLRQTEQQAIKRLGMDIIIETCPVQDTEKLRYFEYQCMRYVYNPNKVRFEPYEFDLGSTNNRLRSWTNGLDTNEAIRRQCLLGPNLIHVKVPSIPMAIVQDYFQYFQMGLVQTCIILLAAFIRVILRLKAERRIKAMAEHETKVSVLRDGEWKQDLSSADLVPGDVFEVEEQTLVPCDAVILSGTVVVNESSLTGEAMPIRKFPIADNDNAYEMMGSGKVNTLFAGTIISQTTPDASTGPDNRVRALALRTGIASEKGMLIHKILFPSPVSFIFNEHLKVAISILLIWGLVAFCLTLYLMGRGNITSWYYGVFVMSEIFSPLLPAAFTINQSVCAARLRSKKILCIDLPRINLSGKVRIFCFDKTGTLTREGLEFYGGVPAPADTQFPEREEDPLRIEKRLAMGIATCHAVTKVHDQFIGNPVDIESFHAMKWELLPPADPSYLDTLVPPPAHPDEKQSPVHVIRRFEFVHARASQSVAVLNPSNNHVHVFLKGSFERIKQLSRPESIPSTYDQTAAMYAQEGCYVLSMAHRDMGTLGEDITMEQIKAMSRDEMERDCDFAGFVLFRNMLKHDTADAIEQLKNGDTRVVMITGDTALTGIFIARQCGMIGPHQRVLLGDLLDGSIVWRDVDTEEEVDVDSLLISSGRDDHQLPIELALTGRAFEELVTLGKMRRYLLLTRVFARMTPSNKVQCVQLHMEKGVTAMCGDGGNDCGALRAAHVGLALSEAEASIVSPFSTSNRSIMQCVELLKQGRSALATSFANFKFLIFYGECMAFWELIMFYFTVIAPQPVWITIDGFITTTMTFAITQARPAKLLGPSRPTAKPLGFYTLASCFGVIFINFWFIVTSVVWLFQQDWFICNEFDSSSIDSAKWWLLGDNYEAEVISLVILFQFFNSGAIVNFGSVFRQSWWRNYVLVFIWACFFTSTSFLTLADPNPYSCIFRINCGTASELVKLGYPEPYWHIEPYNSPLGHNVLPKDFRWKLWGFILANCLANIIWERVIILWLARNWAIKKNKQNPPKNRVLMKL</sequence>
<evidence type="ECO:0000256" key="11">
    <source>
        <dbReference type="SAM" id="MobiDB-lite"/>
    </source>
</evidence>
<dbReference type="EMBL" id="JABAYA010000134">
    <property type="protein sequence ID" value="KAF7723970.1"/>
    <property type="molecule type" value="Genomic_DNA"/>
</dbReference>
<evidence type="ECO:0000256" key="7">
    <source>
        <dbReference type="ARBA" id="ARBA00022842"/>
    </source>
</evidence>
<dbReference type="InterPro" id="IPR023299">
    <property type="entry name" value="ATPase_P-typ_cyto_dom_N"/>
</dbReference>